<accession>A0AAW2P6Z1</accession>
<feature type="transmembrane region" description="Helical" evidence="1">
    <location>
        <begin position="20"/>
        <end position="40"/>
    </location>
</feature>
<comment type="caution">
    <text evidence="2">The sequence shown here is derived from an EMBL/GenBank/DDBJ whole genome shotgun (WGS) entry which is preliminary data.</text>
</comment>
<name>A0AAW2P6Z1_SESRA</name>
<reference evidence="2" key="2">
    <citation type="journal article" date="2024" name="Plant">
        <title>Genomic evolution and insights into agronomic trait innovations of Sesamum species.</title>
        <authorList>
            <person name="Miao H."/>
            <person name="Wang L."/>
            <person name="Qu L."/>
            <person name="Liu H."/>
            <person name="Sun Y."/>
            <person name="Le M."/>
            <person name="Wang Q."/>
            <person name="Wei S."/>
            <person name="Zheng Y."/>
            <person name="Lin W."/>
            <person name="Duan Y."/>
            <person name="Cao H."/>
            <person name="Xiong S."/>
            <person name="Wang X."/>
            <person name="Wei L."/>
            <person name="Li C."/>
            <person name="Ma Q."/>
            <person name="Ju M."/>
            <person name="Zhao R."/>
            <person name="Li G."/>
            <person name="Mu C."/>
            <person name="Tian Q."/>
            <person name="Mei H."/>
            <person name="Zhang T."/>
            <person name="Gao T."/>
            <person name="Zhang H."/>
        </authorList>
    </citation>
    <scope>NUCLEOTIDE SEQUENCE</scope>
    <source>
        <strain evidence="2">G02</strain>
    </source>
</reference>
<proteinExistence type="predicted"/>
<keyword evidence="1" id="KW-1133">Transmembrane helix</keyword>
<keyword evidence="1" id="KW-0472">Membrane</keyword>
<evidence type="ECO:0000313" key="2">
    <source>
        <dbReference type="EMBL" id="KAL0350421.1"/>
    </source>
</evidence>
<dbReference type="EMBL" id="JACGWJ010000018">
    <property type="protein sequence ID" value="KAL0350421.1"/>
    <property type="molecule type" value="Genomic_DNA"/>
</dbReference>
<gene>
    <name evidence="2" type="ORF">Sradi_4191300</name>
</gene>
<organism evidence="2">
    <name type="scientific">Sesamum radiatum</name>
    <name type="common">Black benniseed</name>
    <dbReference type="NCBI Taxonomy" id="300843"/>
    <lineage>
        <taxon>Eukaryota</taxon>
        <taxon>Viridiplantae</taxon>
        <taxon>Streptophyta</taxon>
        <taxon>Embryophyta</taxon>
        <taxon>Tracheophyta</taxon>
        <taxon>Spermatophyta</taxon>
        <taxon>Magnoliopsida</taxon>
        <taxon>eudicotyledons</taxon>
        <taxon>Gunneridae</taxon>
        <taxon>Pentapetalae</taxon>
        <taxon>asterids</taxon>
        <taxon>lamiids</taxon>
        <taxon>Lamiales</taxon>
        <taxon>Pedaliaceae</taxon>
        <taxon>Sesamum</taxon>
    </lineage>
</organism>
<sequence length="71" mass="7931">MALVGVEMTAISDQVTVDMLRLTFAVVGFAAFFVMVAIWAKWIGCLKPHHAKNLDLEELLVQPQSEHVHQV</sequence>
<keyword evidence="1" id="KW-0812">Transmembrane</keyword>
<evidence type="ECO:0000256" key="1">
    <source>
        <dbReference type="SAM" id="Phobius"/>
    </source>
</evidence>
<protein>
    <submittedName>
        <fullName evidence="2">Uncharacterized protein</fullName>
    </submittedName>
</protein>
<dbReference type="AlphaFoldDB" id="A0AAW2P6Z1"/>
<reference evidence="2" key="1">
    <citation type="submission" date="2020-06" db="EMBL/GenBank/DDBJ databases">
        <authorList>
            <person name="Li T."/>
            <person name="Hu X."/>
            <person name="Zhang T."/>
            <person name="Song X."/>
            <person name="Zhang H."/>
            <person name="Dai N."/>
            <person name="Sheng W."/>
            <person name="Hou X."/>
            <person name="Wei L."/>
        </authorList>
    </citation>
    <scope>NUCLEOTIDE SEQUENCE</scope>
    <source>
        <strain evidence="2">G02</strain>
        <tissue evidence="2">Leaf</tissue>
    </source>
</reference>